<dbReference type="Proteomes" id="UP000007800">
    <property type="component" value="Unassembled WGS sequence"/>
</dbReference>
<dbReference type="AlphaFoldDB" id="C5KKV5"/>
<name>C5KKV5_PERM5</name>
<evidence type="ECO:0000313" key="1">
    <source>
        <dbReference type="EMBL" id="EER14888.1"/>
    </source>
</evidence>
<dbReference type="EMBL" id="GG673784">
    <property type="protein sequence ID" value="EER14888.1"/>
    <property type="molecule type" value="Genomic_DNA"/>
</dbReference>
<keyword evidence="2" id="KW-1185">Reference proteome</keyword>
<dbReference type="GeneID" id="9061708"/>
<gene>
    <name evidence="1" type="ORF">Pmar_PMAR028841</name>
</gene>
<reference evidence="1 2" key="1">
    <citation type="submission" date="2008-07" db="EMBL/GenBank/DDBJ databases">
        <authorList>
            <person name="El-Sayed N."/>
            <person name="Caler E."/>
            <person name="Inman J."/>
            <person name="Amedeo P."/>
            <person name="Hass B."/>
            <person name="Wortman J."/>
        </authorList>
    </citation>
    <scope>NUCLEOTIDE SEQUENCE [LARGE SCALE GENOMIC DNA]</scope>
    <source>
        <strain evidence="2">ATCC 50983 / TXsc</strain>
    </source>
</reference>
<protein>
    <submittedName>
        <fullName evidence="1">Uncharacterized protein</fullName>
    </submittedName>
</protein>
<evidence type="ECO:0000313" key="2">
    <source>
        <dbReference type="Proteomes" id="UP000007800"/>
    </source>
</evidence>
<sequence length="51" mass="5870">MDRLQFKGEKDGSYDLGIHGVSASLLKYFDDNYRAPTPHKFDSSVDEKEYV</sequence>
<organism evidence="2">
    <name type="scientific">Perkinsus marinus (strain ATCC 50983 / TXsc)</name>
    <dbReference type="NCBI Taxonomy" id="423536"/>
    <lineage>
        <taxon>Eukaryota</taxon>
        <taxon>Sar</taxon>
        <taxon>Alveolata</taxon>
        <taxon>Perkinsozoa</taxon>
        <taxon>Perkinsea</taxon>
        <taxon>Perkinsida</taxon>
        <taxon>Perkinsidae</taxon>
        <taxon>Perkinsus</taxon>
    </lineage>
</organism>
<dbReference type="RefSeq" id="XP_002783092.1">
    <property type="nucleotide sequence ID" value="XM_002783046.1"/>
</dbReference>
<accession>C5KKV5</accession>
<dbReference type="InParanoid" id="C5KKV5"/>
<proteinExistence type="predicted"/>